<protein>
    <submittedName>
        <fullName evidence="2">PP2C family serine/threonine-protein phosphatase</fullName>
        <ecNumber evidence="2">3.1.3.16</ecNumber>
    </submittedName>
</protein>
<evidence type="ECO:0000313" key="3">
    <source>
        <dbReference type="Proteomes" id="UP001595833"/>
    </source>
</evidence>
<keyword evidence="2" id="KW-0378">Hydrolase</keyword>
<gene>
    <name evidence="2" type="ORF">ACFPFM_05605</name>
</gene>
<sequence>MLPGGNGPGQDRWREVGNAAVVLDGASSFTPALVDAQNYVDNLLIHITQSLRKDYTSLVNVLSSSIRRSAEDLELPARGRPSSTVLIAQVDANSLKVLTLGDSTAIVCMKDGQIHRITDDRLSTVGTEHRKEYRSRLISGSGYDETHKRILRALQEEELKRRNRPDGYWIAEYAPEAAAEAVQCSFPLTEVEWFVLTTDGAQRPIDHLGIEWSRVAYMSTPELEDLLGRLHHWEETEDQTASLLPRAKLHDDKTIVVWR</sequence>
<dbReference type="EMBL" id="JBHSJB010000005">
    <property type="protein sequence ID" value="MFC5053233.1"/>
    <property type="molecule type" value="Genomic_DNA"/>
</dbReference>
<proteinExistence type="predicted"/>
<comment type="caution">
    <text evidence="2">The sequence shown here is derived from an EMBL/GenBank/DDBJ whole genome shotgun (WGS) entry which is preliminary data.</text>
</comment>
<reference evidence="3" key="1">
    <citation type="journal article" date="2019" name="Int. J. Syst. Evol. Microbiol.">
        <title>The Global Catalogue of Microorganisms (GCM) 10K type strain sequencing project: providing services to taxonomists for standard genome sequencing and annotation.</title>
        <authorList>
            <consortium name="The Broad Institute Genomics Platform"/>
            <consortium name="The Broad Institute Genome Sequencing Center for Infectious Disease"/>
            <person name="Wu L."/>
            <person name="Ma J."/>
        </authorList>
    </citation>
    <scope>NUCLEOTIDE SEQUENCE [LARGE SCALE GENOMIC DNA]</scope>
    <source>
        <strain evidence="3">KCTC 12848</strain>
    </source>
</reference>
<dbReference type="InterPro" id="IPR036457">
    <property type="entry name" value="PPM-type-like_dom_sf"/>
</dbReference>
<dbReference type="GO" id="GO:0004722">
    <property type="term" value="F:protein serine/threonine phosphatase activity"/>
    <property type="evidence" value="ECO:0007669"/>
    <property type="project" value="UniProtKB-EC"/>
</dbReference>
<dbReference type="EC" id="3.1.3.16" evidence="2"/>
<dbReference type="RefSeq" id="WP_380645790.1">
    <property type="nucleotide sequence ID" value="NZ_JBHSJB010000005.1"/>
</dbReference>
<dbReference type="Pfam" id="PF13672">
    <property type="entry name" value="PP2C_2"/>
    <property type="match status" value="1"/>
</dbReference>
<keyword evidence="3" id="KW-1185">Reference proteome</keyword>
<name>A0ABV9XTF6_9PSEU</name>
<dbReference type="Gene3D" id="3.60.40.10">
    <property type="entry name" value="PPM-type phosphatase domain"/>
    <property type="match status" value="1"/>
</dbReference>
<dbReference type="InterPro" id="IPR001932">
    <property type="entry name" value="PPM-type_phosphatase-like_dom"/>
</dbReference>
<dbReference type="SUPFAM" id="SSF81606">
    <property type="entry name" value="PP2C-like"/>
    <property type="match status" value="1"/>
</dbReference>
<evidence type="ECO:0000259" key="1">
    <source>
        <dbReference type="Pfam" id="PF13672"/>
    </source>
</evidence>
<accession>A0ABV9XTF6</accession>
<dbReference type="Proteomes" id="UP001595833">
    <property type="component" value="Unassembled WGS sequence"/>
</dbReference>
<evidence type="ECO:0000313" key="2">
    <source>
        <dbReference type="EMBL" id="MFC5053233.1"/>
    </source>
</evidence>
<feature type="domain" description="PPM-type phosphatase" evidence="1">
    <location>
        <begin position="8"/>
        <end position="237"/>
    </location>
</feature>
<organism evidence="2 3">
    <name type="scientific">Saccharothrix xinjiangensis</name>
    <dbReference type="NCBI Taxonomy" id="204798"/>
    <lineage>
        <taxon>Bacteria</taxon>
        <taxon>Bacillati</taxon>
        <taxon>Actinomycetota</taxon>
        <taxon>Actinomycetes</taxon>
        <taxon>Pseudonocardiales</taxon>
        <taxon>Pseudonocardiaceae</taxon>
        <taxon>Saccharothrix</taxon>
    </lineage>
</organism>